<name>A0ABD3CHK1_9LAMI</name>
<dbReference type="Proteomes" id="UP001632038">
    <property type="component" value="Unassembled WGS sequence"/>
</dbReference>
<dbReference type="EMBL" id="JAVIJP010000036">
    <property type="protein sequence ID" value="KAL3628801.1"/>
    <property type="molecule type" value="Genomic_DNA"/>
</dbReference>
<dbReference type="InterPro" id="IPR017451">
    <property type="entry name" value="F-box-assoc_interact_dom"/>
</dbReference>
<dbReference type="InterPro" id="IPR013187">
    <property type="entry name" value="F-box-assoc_dom_typ3"/>
</dbReference>
<dbReference type="NCBIfam" id="TIGR01640">
    <property type="entry name" value="F_box_assoc_1"/>
    <property type="match status" value="1"/>
</dbReference>
<dbReference type="InterPro" id="IPR050796">
    <property type="entry name" value="SCF_F-box_component"/>
</dbReference>
<dbReference type="Pfam" id="PF00646">
    <property type="entry name" value="F-box"/>
    <property type="match status" value="1"/>
</dbReference>
<dbReference type="AlphaFoldDB" id="A0ABD3CHK1"/>
<dbReference type="SUPFAM" id="SSF81383">
    <property type="entry name" value="F-box domain"/>
    <property type="match status" value="1"/>
</dbReference>
<organism evidence="2 3">
    <name type="scientific">Castilleja foliolosa</name>
    <dbReference type="NCBI Taxonomy" id="1961234"/>
    <lineage>
        <taxon>Eukaryota</taxon>
        <taxon>Viridiplantae</taxon>
        <taxon>Streptophyta</taxon>
        <taxon>Embryophyta</taxon>
        <taxon>Tracheophyta</taxon>
        <taxon>Spermatophyta</taxon>
        <taxon>Magnoliopsida</taxon>
        <taxon>eudicotyledons</taxon>
        <taxon>Gunneridae</taxon>
        <taxon>Pentapetalae</taxon>
        <taxon>asterids</taxon>
        <taxon>lamiids</taxon>
        <taxon>Lamiales</taxon>
        <taxon>Orobanchaceae</taxon>
        <taxon>Pedicularideae</taxon>
        <taxon>Castillejinae</taxon>
        <taxon>Castilleja</taxon>
    </lineage>
</organism>
<keyword evidence="3" id="KW-1185">Reference proteome</keyword>
<sequence>MANSVLPEDVMLCILTRLPVKTILRFKSVCKPWRDLFSSPEFRKLHHSQFSSDPKNQSFIVHIFSEDCGNPKNQFSIFNIESSKKKPMILDLPFAHTQKDNEFFTVGCCNGLVCIYRGHDIVLWNPAMKLFKTVPIKKSGPFLMVSLGFGYDAEAADFKVVKIVNEKRIVDLKKVFVITSAEMYSVKLDSWIAVNVSFGFYGFTDRNALTVNGNPYWVAWVDGNKGYLCFDVMELVFKFVPMRIWNDGLDKETYLGYWNIEVDLIDWNGALGSICYGNNHFGEPVDSLCVWVFDDGERVWRKKHTFGPLEEVDVFIFYNFTRNEKLLRCKKTGKLFVLQLETGYVNKLFYDICKHDEYEFFEYTESLAFIDGMEKYE</sequence>
<proteinExistence type="predicted"/>
<feature type="domain" description="F-box" evidence="1">
    <location>
        <begin position="1"/>
        <end position="45"/>
    </location>
</feature>
<dbReference type="SMART" id="SM00256">
    <property type="entry name" value="FBOX"/>
    <property type="match status" value="1"/>
</dbReference>
<accession>A0ABD3CHK1</accession>
<dbReference type="InterPro" id="IPR036047">
    <property type="entry name" value="F-box-like_dom_sf"/>
</dbReference>
<evidence type="ECO:0000313" key="2">
    <source>
        <dbReference type="EMBL" id="KAL3628801.1"/>
    </source>
</evidence>
<dbReference type="PROSITE" id="PS50181">
    <property type="entry name" value="FBOX"/>
    <property type="match status" value="1"/>
</dbReference>
<evidence type="ECO:0000313" key="3">
    <source>
        <dbReference type="Proteomes" id="UP001632038"/>
    </source>
</evidence>
<dbReference type="CDD" id="cd22157">
    <property type="entry name" value="F-box_AtFBW1-like"/>
    <property type="match status" value="1"/>
</dbReference>
<dbReference type="PANTHER" id="PTHR31672:SF13">
    <property type="entry name" value="F-BOX PROTEIN CPR30-LIKE"/>
    <property type="match status" value="1"/>
</dbReference>
<dbReference type="InterPro" id="IPR001810">
    <property type="entry name" value="F-box_dom"/>
</dbReference>
<dbReference type="Gene3D" id="1.20.1280.50">
    <property type="match status" value="1"/>
</dbReference>
<dbReference type="PANTHER" id="PTHR31672">
    <property type="entry name" value="BNACNNG10540D PROTEIN"/>
    <property type="match status" value="1"/>
</dbReference>
<dbReference type="Pfam" id="PF08268">
    <property type="entry name" value="FBA_3"/>
    <property type="match status" value="1"/>
</dbReference>
<evidence type="ECO:0000259" key="1">
    <source>
        <dbReference type="PROSITE" id="PS50181"/>
    </source>
</evidence>
<gene>
    <name evidence="2" type="ORF">CASFOL_027847</name>
</gene>
<comment type="caution">
    <text evidence="2">The sequence shown here is derived from an EMBL/GenBank/DDBJ whole genome shotgun (WGS) entry which is preliminary data.</text>
</comment>
<reference evidence="3" key="1">
    <citation type="journal article" date="2024" name="IScience">
        <title>Strigolactones Initiate the Formation of Haustorium-like Structures in Castilleja.</title>
        <authorList>
            <person name="Buerger M."/>
            <person name="Peterson D."/>
            <person name="Chory J."/>
        </authorList>
    </citation>
    <scope>NUCLEOTIDE SEQUENCE [LARGE SCALE GENOMIC DNA]</scope>
</reference>
<protein>
    <recommendedName>
        <fullName evidence="1">F-box domain-containing protein</fullName>
    </recommendedName>
</protein>